<feature type="chain" id="PRO_5045546895" evidence="1">
    <location>
        <begin position="30"/>
        <end position="207"/>
    </location>
</feature>
<protein>
    <submittedName>
        <fullName evidence="3">LysM repeat (LysM)</fullName>
    </submittedName>
</protein>
<name>A0ABM9N5M2_9LACO</name>
<keyword evidence="4" id="KW-1185">Reference proteome</keyword>
<dbReference type="Proteomes" id="UP001314241">
    <property type="component" value="Unassembled WGS sequence"/>
</dbReference>
<evidence type="ECO:0000313" key="4">
    <source>
        <dbReference type="Proteomes" id="UP001314241"/>
    </source>
</evidence>
<organism evidence="3 4">
    <name type="scientific">Eupransor demetentiae</name>
    <dbReference type="NCBI Taxonomy" id="3109584"/>
    <lineage>
        <taxon>Bacteria</taxon>
        <taxon>Bacillati</taxon>
        <taxon>Bacillota</taxon>
        <taxon>Bacilli</taxon>
        <taxon>Lactobacillales</taxon>
        <taxon>Lactobacillaceae</taxon>
        <taxon>Eupransor</taxon>
    </lineage>
</organism>
<dbReference type="PROSITE" id="PS51782">
    <property type="entry name" value="LYSM"/>
    <property type="match status" value="1"/>
</dbReference>
<dbReference type="InterPro" id="IPR018392">
    <property type="entry name" value="LysM"/>
</dbReference>
<evidence type="ECO:0000313" key="3">
    <source>
        <dbReference type="EMBL" id="CAK8054504.1"/>
    </source>
</evidence>
<dbReference type="RefSeq" id="WP_349642052.1">
    <property type="nucleotide sequence ID" value="NZ_CAWVOH010000002.1"/>
</dbReference>
<sequence>MKKVSLFLASAVAGLALMTGAASTQSASAAEVTHDGDTTTYTISLGETLSQIARDNHWDTDFLAKFNHILNPDKIFAGQKLTMKDDGETQDVKIPLPFGASIQASVPSQENVAQAQGTIDKVSEVVNNPSQISSALQTLINRESGNNVNASNGDYFGLGQLSSALRSTYGGNSTDYNDQLQAMKGYIADQYGSDEAALAHHDAYGWY</sequence>
<accession>A0ABM9N5M2</accession>
<dbReference type="Gene3D" id="3.10.350.10">
    <property type="entry name" value="LysM domain"/>
    <property type="match status" value="1"/>
</dbReference>
<reference evidence="3 4" key="1">
    <citation type="submission" date="2024-01" db="EMBL/GenBank/DDBJ databases">
        <authorList>
            <person name="Botero Cardona J."/>
        </authorList>
    </citation>
    <scope>NUCLEOTIDE SEQUENCE [LARGE SCALE GENOMIC DNA]</scope>
    <source>
        <strain evidence="3 4">LMG 33000</strain>
    </source>
</reference>
<dbReference type="EMBL" id="CAWVOH010000002">
    <property type="protein sequence ID" value="CAK8054504.1"/>
    <property type="molecule type" value="Genomic_DNA"/>
</dbReference>
<feature type="signal peptide" evidence="1">
    <location>
        <begin position="1"/>
        <end position="29"/>
    </location>
</feature>
<comment type="caution">
    <text evidence="3">The sequence shown here is derived from an EMBL/GenBank/DDBJ whole genome shotgun (WGS) entry which is preliminary data.</text>
</comment>
<dbReference type="SMART" id="SM00257">
    <property type="entry name" value="LysM"/>
    <property type="match status" value="1"/>
</dbReference>
<evidence type="ECO:0000259" key="2">
    <source>
        <dbReference type="PROSITE" id="PS51782"/>
    </source>
</evidence>
<keyword evidence="1" id="KW-0732">Signal</keyword>
<gene>
    <name evidence="3" type="ORF">R54876_GBNLAHCA_01073</name>
</gene>
<proteinExistence type="predicted"/>
<dbReference type="Pfam" id="PF01476">
    <property type="entry name" value="LysM"/>
    <property type="match status" value="1"/>
</dbReference>
<feature type="domain" description="LysM" evidence="2">
    <location>
        <begin position="39"/>
        <end position="83"/>
    </location>
</feature>
<evidence type="ECO:0000256" key="1">
    <source>
        <dbReference type="SAM" id="SignalP"/>
    </source>
</evidence>
<dbReference type="SUPFAM" id="SSF54106">
    <property type="entry name" value="LysM domain"/>
    <property type="match status" value="1"/>
</dbReference>
<dbReference type="InterPro" id="IPR036779">
    <property type="entry name" value="LysM_dom_sf"/>
</dbReference>
<dbReference type="CDD" id="cd00118">
    <property type="entry name" value="LysM"/>
    <property type="match status" value="1"/>
</dbReference>